<dbReference type="KEGG" id="naq:D0T90_06905"/>
<sequence length="92" mass="10375">MPCRTMCTVCGFAALSHSYFIRLYNFQKPEQAGGCKTRLQAIVMNFAKASTCFFPYGGYVVVGGDRFFKLFEKWKPSEKAAEVSMLFSDGFI</sequence>
<accession>A0A5P3MRT9</accession>
<gene>
    <name evidence="1" type="ORF">D0T90_06905</name>
</gene>
<dbReference type="Proteomes" id="UP000325536">
    <property type="component" value="Chromosome"/>
</dbReference>
<evidence type="ECO:0000313" key="1">
    <source>
        <dbReference type="EMBL" id="QEY24248.1"/>
    </source>
</evidence>
<dbReference type="AlphaFoldDB" id="A0A5P3MRT9"/>
<evidence type="ECO:0000313" key="2">
    <source>
        <dbReference type="Proteomes" id="UP000325536"/>
    </source>
</evidence>
<organism evidence="1 2">
    <name type="scientific">Neisseria animalis</name>
    <dbReference type="NCBI Taxonomy" id="492"/>
    <lineage>
        <taxon>Bacteria</taxon>
        <taxon>Pseudomonadati</taxon>
        <taxon>Pseudomonadota</taxon>
        <taxon>Betaproteobacteria</taxon>
        <taxon>Neisseriales</taxon>
        <taxon>Neisseriaceae</taxon>
        <taxon>Neisseria</taxon>
    </lineage>
</organism>
<reference evidence="1 2" key="1">
    <citation type="submission" date="2018-08" db="EMBL/GenBank/DDBJ databases">
        <title>Neisseria animalis ATCC 49930 complete genome.</title>
        <authorList>
            <person name="Veseli I.A."/>
            <person name="Mascarenhas dos Santos A.C."/>
            <person name="Buttler R."/>
            <person name="Pombert J.-F."/>
        </authorList>
    </citation>
    <scope>NUCLEOTIDE SEQUENCE [LARGE SCALE GENOMIC DNA]</scope>
    <source>
        <strain evidence="1 2">ATCC 49930</strain>
    </source>
</reference>
<name>A0A5P3MRT9_NEIAN</name>
<proteinExistence type="predicted"/>
<dbReference type="EMBL" id="CP031699">
    <property type="protein sequence ID" value="QEY24248.1"/>
    <property type="molecule type" value="Genomic_DNA"/>
</dbReference>
<protein>
    <submittedName>
        <fullName evidence="1">Uncharacterized protein</fullName>
    </submittedName>
</protein>
<keyword evidence="2" id="KW-1185">Reference proteome</keyword>